<feature type="domain" description="Phosphate acetyl/butaryl transferase" evidence="5">
    <location>
        <begin position="79"/>
        <end position="294"/>
    </location>
</feature>
<comment type="similarity">
    <text evidence="1">Belongs to the phosphate acetyltransferase and butyryltransferase family.</text>
</comment>
<name>A0AAT9LFI0_9FIRM</name>
<evidence type="ECO:0000256" key="4">
    <source>
        <dbReference type="SAM" id="Phobius"/>
    </source>
</evidence>
<evidence type="ECO:0000259" key="5">
    <source>
        <dbReference type="Pfam" id="PF01515"/>
    </source>
</evidence>
<evidence type="ECO:0000256" key="3">
    <source>
        <dbReference type="ARBA" id="ARBA00023315"/>
    </source>
</evidence>
<dbReference type="EMBL" id="CP062796">
    <property type="protein sequence ID" value="QUL98913.1"/>
    <property type="molecule type" value="Genomic_DNA"/>
</dbReference>
<protein>
    <submittedName>
        <fullName evidence="6">Bifunctional enoyl-CoA hydratase/phosphate acetyltransferase</fullName>
    </submittedName>
</protein>
<feature type="transmembrane region" description="Helical" evidence="4">
    <location>
        <begin position="258"/>
        <end position="278"/>
    </location>
</feature>
<dbReference type="InterPro" id="IPR002505">
    <property type="entry name" value="PTA_PTB"/>
</dbReference>
<evidence type="ECO:0000256" key="1">
    <source>
        <dbReference type="ARBA" id="ARBA00005656"/>
    </source>
</evidence>
<sequence>MSSLFDVVVRKAKKLGPVGVALVEACDEAALSALSIAEAEGFVKPYLIGQRERVEKILQEKDISLKDPSFVDARTQEESAFAGTRLVREGVASILMKGKIPTPSFLHAVLDKERGLRTGKILSHVACLEVPGFTRFIFVTDGGVVLHPDLEKKVQIINNAIEVARVMGVETPKIACLAPSEIPSLDSEASVHAAILAKMSDRGLFPGAIVDGPMALDVAVSPESARIKGVTGPVAGNADVLLAPDVVSGNSIAKSMQYFAKAVMGGVIVGALVPLVVISRADTSLVKLNSLAIARCVTH</sequence>
<reference evidence="6" key="2">
    <citation type="journal article" date="2023" name="Biology">
        <title>Prokaryotic Life Associated with Coal-Fire Gas Vents Revealed by Metagenomics.</title>
        <authorList>
            <person name="Kadnikov V.V."/>
            <person name="Mardanov A.V."/>
            <person name="Beletsky A.V."/>
            <person name="Karnachuk O.V."/>
            <person name="Ravin N.V."/>
        </authorList>
    </citation>
    <scope>NUCLEOTIDE SEQUENCE</scope>
    <source>
        <strain evidence="6">Bu02</strain>
    </source>
</reference>
<dbReference type="PIRSF" id="PIRSF000428">
    <property type="entry name" value="P_Ac_trans"/>
    <property type="match status" value="1"/>
</dbReference>
<dbReference type="SUPFAM" id="SSF53659">
    <property type="entry name" value="Isocitrate/Isopropylmalate dehydrogenase-like"/>
    <property type="match status" value="1"/>
</dbReference>
<accession>A0AAT9LFI0</accession>
<dbReference type="InterPro" id="IPR012147">
    <property type="entry name" value="P_Ac_Bu_trans"/>
</dbReference>
<dbReference type="GO" id="GO:0016746">
    <property type="term" value="F:acyltransferase activity"/>
    <property type="evidence" value="ECO:0007669"/>
    <property type="project" value="UniProtKB-KW"/>
</dbReference>
<reference evidence="6" key="1">
    <citation type="submission" date="2020-10" db="EMBL/GenBank/DDBJ databases">
        <authorList>
            <person name="Kadnikov V."/>
            <person name="Beletsky A.V."/>
            <person name="Mardanov A.V."/>
            <person name="Karnachuk O.V."/>
            <person name="Ravin N.V."/>
        </authorList>
    </citation>
    <scope>NUCLEOTIDE SEQUENCE</scope>
    <source>
        <strain evidence="6">Bu02</strain>
    </source>
</reference>
<dbReference type="Gene3D" id="3.40.718.10">
    <property type="entry name" value="Isopropylmalate Dehydrogenase"/>
    <property type="match status" value="1"/>
</dbReference>
<gene>
    <name evidence="6" type="ORF">IMF26_02235</name>
</gene>
<proteinExistence type="inferred from homology"/>
<dbReference type="Pfam" id="PF01515">
    <property type="entry name" value="PTA_PTB"/>
    <property type="match status" value="1"/>
</dbReference>
<organism evidence="6">
    <name type="scientific">Candidatus Fermentithermobacillus carboniphilus</name>
    <dbReference type="NCBI Taxonomy" id="3085328"/>
    <lineage>
        <taxon>Bacteria</taxon>
        <taxon>Bacillati</taxon>
        <taxon>Bacillota</taxon>
        <taxon>Candidatus Fermentithermobacillia</taxon>
        <taxon>Candidatus Fermentithermobacillales</taxon>
        <taxon>Candidatus Fermentithermobacillaceae</taxon>
        <taxon>Candidatus Fermentithermobacillus</taxon>
    </lineage>
</organism>
<keyword evidence="4" id="KW-0472">Membrane</keyword>
<evidence type="ECO:0000256" key="2">
    <source>
        <dbReference type="ARBA" id="ARBA00022679"/>
    </source>
</evidence>
<dbReference type="PANTHER" id="PTHR43356:SF2">
    <property type="entry name" value="PHOSPHATE ACETYLTRANSFERASE"/>
    <property type="match status" value="1"/>
</dbReference>
<dbReference type="InterPro" id="IPR050500">
    <property type="entry name" value="Phos_Acetyltrans/Butyryltrans"/>
</dbReference>
<keyword evidence="4" id="KW-0812">Transmembrane</keyword>
<dbReference type="AlphaFoldDB" id="A0AAT9LFI0"/>
<keyword evidence="4" id="KW-1133">Transmembrane helix</keyword>
<keyword evidence="3" id="KW-0012">Acyltransferase</keyword>
<dbReference type="KEGG" id="fcz:IMF26_02235"/>
<evidence type="ECO:0000313" key="6">
    <source>
        <dbReference type="EMBL" id="QUL98913.1"/>
    </source>
</evidence>
<dbReference type="PANTHER" id="PTHR43356">
    <property type="entry name" value="PHOSPHATE ACETYLTRANSFERASE"/>
    <property type="match status" value="1"/>
</dbReference>
<keyword evidence="2" id="KW-0808">Transferase</keyword>
<dbReference type="NCBIfam" id="NF006045">
    <property type="entry name" value="PRK08190.1"/>
    <property type="match status" value="1"/>
</dbReference>